<sequence>MSVTETTTDNGKPGQKKPGLNLSAEDVEELRQLDAAVNRIRKQIPETPYIVTVPCAEPRYHHPSRERAESWCKDTPFTPDEERLQYMSFMYREPGTDCFVLRTEVDEERDRRRFFGANSGTSTPMQSTGPKKKISFGAYKNRKANASPAKLAGNEDGMENKDQAQVNGHKAETQLPAHASKLEVLRGQKRPLDETADNKPSHTKSDEESPPPAKILRLSPSPPTQNISDPSAPSHSTPHGLPPMLSPTGIPNTHGLPPLLSPTLPANIEAELERIDQAKKAGRTVTPVSDKKVPSSARPALASAQNLSSGSKSSGTDAPQKGVARVVKKDDPLSPSIRKSEAQKQLSTPNVKPLSQPAEAKPKRLTTNGDVARPLKLSPSPAPPSQKETVADKLIVKLKYGRKNRMLVKQILKLPQGKIRAQNAKEHAEGDKREAKPRTKEAASASSSPAVSPKAVVRPKKTDTPAQKEGAKSSKDALKRTAEKPASATARLATGEKRPRPHDEAATDAPAAKRHKPPSALDLDKKTSTPAQPAILSPALSNRSSAQKAQHLASLQQHSSLQHLTPKKDHRISLIHSTSNESLDVTTTPKQAAGNTPSASQPTSSNPGPTSAPNGRAAEIQALLSRSRSLNELGRRIKHATTAILSKTSPASPRTAATATMDAERKLAAVTSIECILTYMLAYHSADLQMRAQGKQADVDGNWATLIPLWRFFRSATGEWPELDALRLRLGAVICARVVEALTRRAGEAARGERAESSGLALGERDQDALIRHAEIMLGSQREADAKLGFEDLMAAFPKAWEGRMRKGEEVKKNSAVTDFSGPYALPLDAVTPPVVAVRAGLALLEEWCEREKVEWVRQLKLEWET</sequence>
<dbReference type="STRING" id="1168221.R7YIE9"/>
<dbReference type="eggNOG" id="ENOG502SB3U">
    <property type="taxonomic scope" value="Eukaryota"/>
</dbReference>
<feature type="compositionally biased region" description="Polar residues" evidence="1">
    <location>
        <begin position="1"/>
        <end position="10"/>
    </location>
</feature>
<name>R7YIE9_CONA1</name>
<gene>
    <name evidence="2" type="ORF">W97_00896</name>
</gene>
<evidence type="ECO:0000313" key="2">
    <source>
        <dbReference type="EMBL" id="EON61680.1"/>
    </source>
</evidence>
<dbReference type="OMA" id="NWAVGHD"/>
<feature type="region of interest" description="Disordered" evidence="1">
    <location>
        <begin position="578"/>
        <end position="615"/>
    </location>
</feature>
<feature type="compositionally biased region" description="Basic and acidic residues" evidence="1">
    <location>
        <begin position="494"/>
        <end position="505"/>
    </location>
</feature>
<dbReference type="GeneID" id="19898207"/>
<evidence type="ECO:0000256" key="1">
    <source>
        <dbReference type="SAM" id="MobiDB-lite"/>
    </source>
</evidence>
<accession>R7YIE9</accession>
<feature type="compositionally biased region" description="Basic and acidic residues" evidence="1">
    <location>
        <begin position="469"/>
        <end position="483"/>
    </location>
</feature>
<keyword evidence="3" id="KW-1185">Reference proteome</keyword>
<dbReference type="AlphaFoldDB" id="R7YIE9"/>
<feature type="region of interest" description="Disordered" evidence="1">
    <location>
        <begin position="1"/>
        <end position="24"/>
    </location>
</feature>
<dbReference type="Proteomes" id="UP000016924">
    <property type="component" value="Unassembled WGS sequence"/>
</dbReference>
<dbReference type="EMBL" id="JH767556">
    <property type="protein sequence ID" value="EON61680.1"/>
    <property type="molecule type" value="Genomic_DNA"/>
</dbReference>
<feature type="compositionally biased region" description="Polar residues" evidence="1">
    <location>
        <begin position="578"/>
        <end position="613"/>
    </location>
</feature>
<feature type="compositionally biased region" description="Polar residues" evidence="1">
    <location>
        <begin position="539"/>
        <end position="562"/>
    </location>
</feature>
<protein>
    <submittedName>
        <fullName evidence="2">Uncharacterized protein</fullName>
    </submittedName>
</protein>
<feature type="compositionally biased region" description="Basic and acidic residues" evidence="1">
    <location>
        <begin position="423"/>
        <end position="441"/>
    </location>
</feature>
<dbReference type="HOGENOM" id="CLU_362504_0_0_1"/>
<proteinExistence type="predicted"/>
<evidence type="ECO:0000313" key="3">
    <source>
        <dbReference type="Proteomes" id="UP000016924"/>
    </source>
</evidence>
<dbReference type="RefSeq" id="XP_007776997.1">
    <property type="nucleotide sequence ID" value="XM_007778807.1"/>
</dbReference>
<feature type="compositionally biased region" description="Low complexity" evidence="1">
    <location>
        <begin position="442"/>
        <end position="456"/>
    </location>
</feature>
<dbReference type="OrthoDB" id="284473at2759"/>
<feature type="region of interest" description="Disordered" evidence="1">
    <location>
        <begin position="145"/>
        <end position="392"/>
    </location>
</feature>
<feature type="compositionally biased region" description="Basic and acidic residues" evidence="1">
    <location>
        <begin position="180"/>
        <end position="207"/>
    </location>
</feature>
<feature type="region of interest" description="Disordered" evidence="1">
    <location>
        <begin position="405"/>
        <end position="562"/>
    </location>
</feature>
<organism evidence="2 3">
    <name type="scientific">Coniosporium apollinis (strain CBS 100218)</name>
    <name type="common">Rock-inhabiting black yeast</name>
    <dbReference type="NCBI Taxonomy" id="1168221"/>
    <lineage>
        <taxon>Eukaryota</taxon>
        <taxon>Fungi</taxon>
        <taxon>Dikarya</taxon>
        <taxon>Ascomycota</taxon>
        <taxon>Pezizomycotina</taxon>
        <taxon>Dothideomycetes</taxon>
        <taxon>Dothideomycetes incertae sedis</taxon>
        <taxon>Coniosporium</taxon>
    </lineage>
</organism>
<feature type="compositionally biased region" description="Basic and acidic residues" evidence="1">
    <location>
        <begin position="327"/>
        <end position="342"/>
    </location>
</feature>
<feature type="compositionally biased region" description="Polar residues" evidence="1">
    <location>
        <begin position="303"/>
        <end position="317"/>
    </location>
</feature>
<feature type="compositionally biased region" description="Polar residues" evidence="1">
    <location>
        <begin position="224"/>
        <end position="237"/>
    </location>
</feature>
<reference evidence="3" key="1">
    <citation type="submission" date="2012-06" db="EMBL/GenBank/DDBJ databases">
        <title>The genome sequence of Coniosporium apollinis CBS 100218.</title>
        <authorList>
            <consortium name="The Broad Institute Genome Sequencing Platform"/>
            <person name="Cuomo C."/>
            <person name="Gorbushina A."/>
            <person name="Noack S."/>
            <person name="Walker B."/>
            <person name="Young S.K."/>
            <person name="Zeng Q."/>
            <person name="Gargeya S."/>
            <person name="Fitzgerald M."/>
            <person name="Haas B."/>
            <person name="Abouelleil A."/>
            <person name="Alvarado L."/>
            <person name="Arachchi H.M."/>
            <person name="Berlin A.M."/>
            <person name="Chapman S.B."/>
            <person name="Goldberg J."/>
            <person name="Griggs A."/>
            <person name="Gujja S."/>
            <person name="Hansen M."/>
            <person name="Howarth C."/>
            <person name="Imamovic A."/>
            <person name="Larimer J."/>
            <person name="McCowan C."/>
            <person name="Montmayeur A."/>
            <person name="Murphy C."/>
            <person name="Neiman D."/>
            <person name="Pearson M."/>
            <person name="Priest M."/>
            <person name="Roberts A."/>
            <person name="Saif S."/>
            <person name="Shea T."/>
            <person name="Sisk P."/>
            <person name="Sykes S."/>
            <person name="Wortman J."/>
            <person name="Nusbaum C."/>
            <person name="Birren B."/>
        </authorList>
    </citation>
    <scope>NUCLEOTIDE SEQUENCE [LARGE SCALE GENOMIC DNA]</scope>
    <source>
        <strain evidence="3">CBS 100218</strain>
    </source>
</reference>